<sequence>MNLIEELKNYCAINNPVGALMLSGEWGCGKTYLIKTKFIPLVKDTYVFVCVSLFGIDSLDKLRVEVKKKWLEKASEFDKLNGTKFSKVADSYRKIYGTIKERLPENWQKKGEVVSSIMDLVNFVPISNRMYGMNEMHEMHEKKVILVFDDLERTNIPCADLLGCINDYCENQNFNTIIVANEEKIKDGPDNALSYREIKEKIVQRVIPFVPNYEDVVSNSIELMSCGIEYKGLLRKNKESLSKILSGDFNDNAIIEQYKAENYKLGRNKKREEYEKEEEKLRKLLGQRSHNIRSFKCAIQDFERVYNKLVEGGIQDCSNWLLSFTCLMMTNKAGLIREIPRYGNWFLYLDVENLYPEVFDSNFILNGFAEWIIHGEWNDEAISKEIQLFLKKEKAVTPLEILRTYNLPEVDEEIIDEGFKDLLVEVYAGNLSLDEYILFLYNCCYSRRYDLDLPTIDWEKVREGIRKQIKYLVESDEKDSHSHRMIGDDSKEHFTEDEWSAYQIIKEFRDNNVWIYEKNQKLYIDLISSDLDVAFRDLSNKRYNKFSLEMEAATINAFKNADNMDKKHFSGWFVGIWGQYSHLPEIDGQVTTASLKKLRDDLNSVMQEYKEKSKNIAAGHAQNFIKKLDTIIIDESEDTLVEQ</sequence>
<name>A0ABX2HBB1_9FIRM</name>
<accession>A0ABX2HBB1</accession>
<keyword evidence="1" id="KW-0175">Coiled coil</keyword>
<dbReference type="Pfam" id="PF07693">
    <property type="entry name" value="KAP_NTPase"/>
    <property type="match status" value="1"/>
</dbReference>
<dbReference type="Proteomes" id="UP001644719">
    <property type="component" value="Unassembled WGS sequence"/>
</dbReference>
<evidence type="ECO:0000259" key="2">
    <source>
        <dbReference type="Pfam" id="PF07693"/>
    </source>
</evidence>
<dbReference type="InterPro" id="IPR027417">
    <property type="entry name" value="P-loop_NTPase"/>
</dbReference>
<evidence type="ECO:0000256" key="1">
    <source>
        <dbReference type="SAM" id="Coils"/>
    </source>
</evidence>
<organism evidence="3 4">
    <name type="scientific">Blautia faecis</name>
    <dbReference type="NCBI Taxonomy" id="871665"/>
    <lineage>
        <taxon>Bacteria</taxon>
        <taxon>Bacillati</taxon>
        <taxon>Bacillota</taxon>
        <taxon>Clostridia</taxon>
        <taxon>Lachnospirales</taxon>
        <taxon>Lachnospiraceae</taxon>
        <taxon>Blautia</taxon>
    </lineage>
</organism>
<dbReference type="EMBL" id="JAAITS010000072">
    <property type="protein sequence ID" value="NSG87349.1"/>
    <property type="molecule type" value="Genomic_DNA"/>
</dbReference>
<evidence type="ECO:0000313" key="4">
    <source>
        <dbReference type="Proteomes" id="UP001644719"/>
    </source>
</evidence>
<keyword evidence="4" id="KW-1185">Reference proteome</keyword>
<gene>
    <name evidence="3" type="ORF">G5B17_18495</name>
</gene>
<dbReference type="SUPFAM" id="SSF52540">
    <property type="entry name" value="P-loop containing nucleoside triphosphate hydrolases"/>
    <property type="match status" value="1"/>
</dbReference>
<feature type="domain" description="KAP NTPase" evidence="2">
    <location>
        <begin position="17"/>
        <end position="307"/>
    </location>
</feature>
<dbReference type="InterPro" id="IPR011646">
    <property type="entry name" value="KAP_P-loop"/>
</dbReference>
<dbReference type="RefSeq" id="WP_148463632.1">
    <property type="nucleotide sequence ID" value="NZ_JAAITS010000072.1"/>
</dbReference>
<comment type="caution">
    <text evidence="3">The sequence shown here is derived from an EMBL/GenBank/DDBJ whole genome shotgun (WGS) entry which is preliminary data.</text>
</comment>
<dbReference type="Gene3D" id="3.40.50.300">
    <property type="entry name" value="P-loop containing nucleotide triphosphate hydrolases"/>
    <property type="match status" value="1"/>
</dbReference>
<feature type="coiled-coil region" evidence="1">
    <location>
        <begin position="260"/>
        <end position="287"/>
    </location>
</feature>
<protein>
    <recommendedName>
        <fullName evidence="2">KAP NTPase domain-containing protein</fullName>
    </recommendedName>
</protein>
<reference evidence="3 4" key="1">
    <citation type="journal article" date="2020" name="Cell Host Microbe">
        <title>Functional and Genomic Variation between Human-Derived Isolates of Lachnospiraceae Reveals Inter- and Intra-Species Diversity.</title>
        <authorList>
            <person name="Sorbara M.T."/>
            <person name="Littmann E.R."/>
            <person name="Fontana E."/>
            <person name="Moody T.U."/>
            <person name="Kohout C.E."/>
            <person name="Gjonbalaj M."/>
            <person name="Eaton V."/>
            <person name="Seok R."/>
            <person name="Leiner I.M."/>
            <person name="Pamer E.G."/>
        </authorList>
    </citation>
    <scope>NUCLEOTIDE SEQUENCE [LARGE SCALE GENOMIC DNA]</scope>
    <source>
        <strain evidence="3 4">MSK.17.74</strain>
    </source>
</reference>
<evidence type="ECO:0000313" key="3">
    <source>
        <dbReference type="EMBL" id="NSG87349.1"/>
    </source>
</evidence>
<proteinExistence type="predicted"/>